<dbReference type="Pfam" id="PF00571">
    <property type="entry name" value="CBS"/>
    <property type="match status" value="4"/>
</dbReference>
<reference evidence="5" key="1">
    <citation type="submission" date="2012-03" db="EMBL/GenBank/DDBJ databases">
        <title>Complete genome of Caldisphaera lagunensis DSM 15908.</title>
        <authorList>
            <person name="Lucas S."/>
            <person name="Copeland A."/>
            <person name="Lapidus A."/>
            <person name="Glavina del Rio T."/>
            <person name="Dalin E."/>
            <person name="Tice H."/>
            <person name="Bruce D."/>
            <person name="Goodwin L."/>
            <person name="Pitluck S."/>
            <person name="Peters L."/>
            <person name="Mikhailova N."/>
            <person name="Teshima H."/>
            <person name="Kyrpides N."/>
            <person name="Mavromatis K."/>
            <person name="Ivanova N."/>
            <person name="Brettin T."/>
            <person name="Detter J.C."/>
            <person name="Han C."/>
            <person name="Larimer F."/>
            <person name="Land M."/>
            <person name="Hauser L."/>
            <person name="Markowitz V."/>
            <person name="Cheng J.-F."/>
            <person name="Hugenholtz P."/>
            <person name="Woyke T."/>
            <person name="Wu D."/>
            <person name="Spring S."/>
            <person name="Schroeder M."/>
            <person name="Brambilla E."/>
            <person name="Klenk H.-P."/>
            <person name="Eisen J.A."/>
        </authorList>
    </citation>
    <scope>NUCLEOTIDE SEQUENCE [LARGE SCALE GENOMIC DNA]</scope>
    <source>
        <strain evidence="5">DSM 15908 / JCM 11604 / IC-154</strain>
    </source>
</reference>
<dbReference type="AlphaFoldDB" id="L0ADR7"/>
<dbReference type="Gene3D" id="3.10.580.10">
    <property type="entry name" value="CBS-domain"/>
    <property type="match status" value="2"/>
</dbReference>
<evidence type="ECO:0000256" key="2">
    <source>
        <dbReference type="PROSITE-ProRule" id="PRU00703"/>
    </source>
</evidence>
<sequence length="285" mass="31779">MAPRVSSYMRTPVYAVSPNDSLAHARNLMLKKEISRLVIVNDAEVPVGILTTTDIIDALFGKNYQKPLESILVGEVMTKDPIIIEESKSLKSASQIMLKHRIGGLPVVNSEKKLVGILTKTDIVKAFYDKYKGKYKVGDIMRKDYSTALPGHSIFYIARLIESDPTGKVIIIDESNKPIGVIAKKDIAYAQLPLSMLMSRGKDRFIRNKVPDVYKEKIISLRMYLVPIAEDIMSSNPFIIRPEDDAADAARIMIEENIGVLPVVDNNTLIGTLSKLEFMNIIAKD</sequence>
<organism evidence="4 5">
    <name type="scientific">Caldisphaera lagunensis (strain DSM 15908 / JCM 11604 / ANMR 0165 / IC-154)</name>
    <dbReference type="NCBI Taxonomy" id="1056495"/>
    <lineage>
        <taxon>Archaea</taxon>
        <taxon>Thermoproteota</taxon>
        <taxon>Thermoprotei</taxon>
        <taxon>Acidilobales</taxon>
        <taxon>Caldisphaeraceae</taxon>
        <taxon>Caldisphaera</taxon>
    </lineage>
</organism>
<dbReference type="HOGENOM" id="CLU_076812_2_1_2"/>
<dbReference type="CDD" id="cd04584">
    <property type="entry name" value="CBS_pair_AcuB_like"/>
    <property type="match status" value="1"/>
</dbReference>
<dbReference type="PROSITE" id="PS51371">
    <property type="entry name" value="CBS"/>
    <property type="match status" value="3"/>
</dbReference>
<dbReference type="KEGG" id="clg:Calag_1483"/>
<dbReference type="GeneID" id="14212743"/>
<evidence type="ECO:0000259" key="3">
    <source>
        <dbReference type="PROSITE" id="PS51371"/>
    </source>
</evidence>
<proteinExistence type="predicted"/>
<dbReference type="PANTHER" id="PTHR48108:SF34">
    <property type="entry name" value="CBS DOMAIN-CONTAINING PROTEIN YHCV"/>
    <property type="match status" value="1"/>
</dbReference>
<dbReference type="RefSeq" id="WP_015233082.1">
    <property type="nucleotide sequence ID" value="NC_019791.1"/>
</dbReference>
<name>L0ADR7_CALLD</name>
<evidence type="ECO:0000313" key="4">
    <source>
        <dbReference type="EMBL" id="AFZ71185.1"/>
    </source>
</evidence>
<dbReference type="PANTHER" id="PTHR48108">
    <property type="entry name" value="CBS DOMAIN-CONTAINING PROTEIN CBSX2, CHLOROPLASTIC"/>
    <property type="match status" value="1"/>
</dbReference>
<dbReference type="InterPro" id="IPR046342">
    <property type="entry name" value="CBS_dom_sf"/>
</dbReference>
<feature type="domain" description="CBS" evidence="3">
    <location>
        <begin position="233"/>
        <end position="285"/>
    </location>
</feature>
<gene>
    <name evidence="4" type="ordered locus">Calag_1483</name>
</gene>
<keyword evidence="5" id="KW-1185">Reference proteome</keyword>
<dbReference type="SUPFAM" id="SSF54631">
    <property type="entry name" value="CBS-domain pair"/>
    <property type="match status" value="2"/>
</dbReference>
<feature type="domain" description="CBS" evidence="3">
    <location>
        <begin position="77"/>
        <end position="137"/>
    </location>
</feature>
<keyword evidence="1" id="KW-0677">Repeat</keyword>
<dbReference type="eggNOG" id="arCOG00600">
    <property type="taxonomic scope" value="Archaea"/>
</dbReference>
<dbReference type="InParanoid" id="L0ADR7"/>
<keyword evidence="2" id="KW-0129">CBS domain</keyword>
<protein>
    <submittedName>
        <fullName evidence="4">Putative transcriptional regulator, contains C-terminal CBS domains</fullName>
    </submittedName>
</protein>
<dbReference type="InterPro" id="IPR051462">
    <property type="entry name" value="CBS_domain-containing"/>
</dbReference>
<evidence type="ECO:0000313" key="5">
    <source>
        <dbReference type="Proteomes" id="UP000010469"/>
    </source>
</evidence>
<dbReference type="InterPro" id="IPR000644">
    <property type="entry name" value="CBS_dom"/>
</dbReference>
<dbReference type="STRING" id="1056495.Calag_1483"/>
<feature type="domain" description="CBS" evidence="3">
    <location>
        <begin position="9"/>
        <end position="68"/>
    </location>
</feature>
<dbReference type="Proteomes" id="UP000010469">
    <property type="component" value="Chromosome"/>
</dbReference>
<evidence type="ECO:0000256" key="1">
    <source>
        <dbReference type="ARBA" id="ARBA00022737"/>
    </source>
</evidence>
<accession>L0ADR7</accession>
<dbReference type="SMART" id="SM00116">
    <property type="entry name" value="CBS"/>
    <property type="match status" value="4"/>
</dbReference>
<dbReference type="EMBL" id="CP003378">
    <property type="protein sequence ID" value="AFZ71185.1"/>
    <property type="molecule type" value="Genomic_DNA"/>
</dbReference>